<name>A0A2U8WC77_9HYPH</name>
<dbReference type="RefSeq" id="WP_109894718.1">
    <property type="nucleotide sequence ID" value="NZ_CP029550.1"/>
</dbReference>
<dbReference type="AlphaFoldDB" id="A0A2U8WC77"/>
<dbReference type="EMBL" id="CP029550">
    <property type="protein sequence ID" value="AWN43683.1"/>
    <property type="molecule type" value="Genomic_DNA"/>
</dbReference>
<dbReference type="Proteomes" id="UP000245926">
    <property type="component" value="Chromosome"/>
</dbReference>
<proteinExistence type="predicted"/>
<organism evidence="1 2">
    <name type="scientific">Methylobacterium durans</name>
    <dbReference type="NCBI Taxonomy" id="2202825"/>
    <lineage>
        <taxon>Bacteria</taxon>
        <taxon>Pseudomonadati</taxon>
        <taxon>Pseudomonadota</taxon>
        <taxon>Alphaproteobacteria</taxon>
        <taxon>Hyphomicrobiales</taxon>
        <taxon>Methylobacteriaceae</taxon>
        <taxon>Methylobacterium</taxon>
    </lineage>
</organism>
<reference evidence="2" key="1">
    <citation type="submission" date="2018-05" db="EMBL/GenBank/DDBJ databases">
        <title>Complete Genome Sequence of Methylobacterium sp. 17SD2-17.</title>
        <authorList>
            <person name="Srinivasan S."/>
        </authorList>
    </citation>
    <scope>NUCLEOTIDE SEQUENCE [LARGE SCALE GENOMIC DNA]</scope>
    <source>
        <strain evidence="2">17SD2-17</strain>
    </source>
</reference>
<dbReference type="KEGG" id="mets:DK389_28185"/>
<keyword evidence="2" id="KW-1185">Reference proteome</keyword>
<evidence type="ECO:0000313" key="2">
    <source>
        <dbReference type="Proteomes" id="UP000245926"/>
    </source>
</evidence>
<evidence type="ECO:0000313" key="1">
    <source>
        <dbReference type="EMBL" id="AWN43683.1"/>
    </source>
</evidence>
<accession>A0A2U8WC77</accession>
<protein>
    <submittedName>
        <fullName evidence="1">Uncharacterized protein</fullName>
    </submittedName>
</protein>
<gene>
    <name evidence="1" type="ORF">DK389_28185</name>
</gene>
<sequence>MRVFHLLIVVFGLAAGALSVTMLTRPSLSQGRVPTRLVPPLPTAAAAAAPDPDRYDADVFEVF</sequence>